<reference evidence="2 3" key="1">
    <citation type="journal article" date="2012" name="Genome Biol.">
        <title>Sequencing three crocodilian genomes to illuminate the evolution of archosaurs and amniotes.</title>
        <authorList>
            <person name="St John J.A."/>
            <person name="Braun E.L."/>
            <person name="Isberg S.R."/>
            <person name="Miles L.G."/>
            <person name="Chong A.Y."/>
            <person name="Gongora J."/>
            <person name="Dalzell P."/>
            <person name="Moran C."/>
            <person name="Bed'hom B."/>
            <person name="Abzhanov A."/>
            <person name="Burgess S.C."/>
            <person name="Cooksey A.M."/>
            <person name="Castoe T.A."/>
            <person name="Crawford N.G."/>
            <person name="Densmore L.D."/>
            <person name="Drew J.C."/>
            <person name="Edwards S.V."/>
            <person name="Faircloth B.C."/>
            <person name="Fujita M.K."/>
            <person name="Greenwold M.J."/>
            <person name="Hoffmann F.G."/>
            <person name="Howard J.M."/>
            <person name="Iguchi T."/>
            <person name="Janes D.E."/>
            <person name="Khan S.Y."/>
            <person name="Kohno S."/>
            <person name="de Koning A.J."/>
            <person name="Lance S.L."/>
            <person name="McCarthy F.M."/>
            <person name="McCormack J.E."/>
            <person name="Merchant M.E."/>
            <person name="Peterson D.G."/>
            <person name="Pollock D.D."/>
            <person name="Pourmand N."/>
            <person name="Raney B.J."/>
            <person name="Roessler K.A."/>
            <person name="Sanford J.R."/>
            <person name="Sawyer R.H."/>
            <person name="Schmidt C.J."/>
            <person name="Triplett E.W."/>
            <person name="Tuberville T.D."/>
            <person name="Venegas-Anaya M."/>
            <person name="Howard J.T."/>
            <person name="Jarvis E.D."/>
            <person name="Guillette L.J.Jr."/>
            <person name="Glenn T.C."/>
            <person name="Green R.E."/>
            <person name="Ray D.A."/>
        </authorList>
    </citation>
    <scope>NUCLEOTIDE SEQUENCE [LARGE SCALE GENOMIC DNA]</scope>
    <source>
        <strain evidence="2">KSC_2009_1</strain>
    </source>
</reference>
<dbReference type="AlphaFoldDB" id="A0A151MUV9"/>
<dbReference type="PANTHER" id="PTHR21119">
    <property type="entry name" value="C2 DOMAIN-CONTAINING PROTEIN"/>
    <property type="match status" value="1"/>
</dbReference>
<evidence type="ECO:0000256" key="1">
    <source>
        <dbReference type="SAM" id="MobiDB-lite"/>
    </source>
</evidence>
<dbReference type="GO" id="GO:0098592">
    <property type="term" value="C:cytoplasmic side of apical plasma membrane"/>
    <property type="evidence" value="ECO:0007669"/>
    <property type="project" value="TreeGrafter"/>
</dbReference>
<name>A0A151MUV9_ALLMI</name>
<dbReference type="GO" id="GO:0035774">
    <property type="term" value="P:positive regulation of insulin secretion involved in cellular response to glucose stimulus"/>
    <property type="evidence" value="ECO:0007669"/>
    <property type="project" value="TreeGrafter"/>
</dbReference>
<dbReference type="Proteomes" id="UP000050525">
    <property type="component" value="Unassembled WGS sequence"/>
</dbReference>
<evidence type="ECO:0000313" key="2">
    <source>
        <dbReference type="EMBL" id="KYO28285.1"/>
    </source>
</evidence>
<comment type="caution">
    <text evidence="2">The sequence shown here is derived from an EMBL/GenBank/DDBJ whole genome shotgun (WGS) entry which is preliminary data.</text>
</comment>
<organism evidence="2 3">
    <name type="scientific">Alligator mississippiensis</name>
    <name type="common">American alligator</name>
    <dbReference type="NCBI Taxonomy" id="8496"/>
    <lineage>
        <taxon>Eukaryota</taxon>
        <taxon>Metazoa</taxon>
        <taxon>Chordata</taxon>
        <taxon>Craniata</taxon>
        <taxon>Vertebrata</taxon>
        <taxon>Euteleostomi</taxon>
        <taxon>Archelosauria</taxon>
        <taxon>Archosauria</taxon>
        <taxon>Crocodylia</taxon>
        <taxon>Alligatoridae</taxon>
        <taxon>Alligatorinae</taxon>
        <taxon>Alligator</taxon>
    </lineage>
</organism>
<gene>
    <name evidence="2" type="ORF">Y1Q_0021983</name>
</gene>
<evidence type="ECO:0000313" key="3">
    <source>
        <dbReference type="Proteomes" id="UP000050525"/>
    </source>
</evidence>
<dbReference type="InterPro" id="IPR039934">
    <property type="entry name" value="C2CD2/C2CD2L"/>
</dbReference>
<proteinExistence type="predicted"/>
<sequence length="117" mass="12593">MKARCCWASPCAPVLGTNLPFFYQQSPASLSTQHTASLCTSITSTKKIEIDRTIMPDGTVVTTVTIIQSRPKVDCKLDSPSGSLSKVEVMEKKTMVLSESSCPSNTSPSSSHMSFDT</sequence>
<protein>
    <submittedName>
        <fullName evidence="2">C2 domain-containing protein 2-like</fullName>
    </submittedName>
</protein>
<accession>A0A151MUV9</accession>
<feature type="region of interest" description="Disordered" evidence="1">
    <location>
        <begin position="98"/>
        <end position="117"/>
    </location>
</feature>
<dbReference type="GO" id="GO:0035091">
    <property type="term" value="F:phosphatidylinositol binding"/>
    <property type="evidence" value="ECO:0007669"/>
    <property type="project" value="TreeGrafter"/>
</dbReference>
<dbReference type="EMBL" id="AKHW03004933">
    <property type="protein sequence ID" value="KYO28285.1"/>
    <property type="molecule type" value="Genomic_DNA"/>
</dbReference>
<keyword evidence="3" id="KW-1185">Reference proteome</keyword>
<dbReference type="PANTHER" id="PTHR21119:SF8">
    <property type="entry name" value="PHOSPHOLIPID TRANSFER PROTEIN C2CD2L"/>
    <property type="match status" value="1"/>
</dbReference>
<dbReference type="GO" id="GO:0008526">
    <property type="term" value="F:phosphatidylinositol transfer activity"/>
    <property type="evidence" value="ECO:0007669"/>
    <property type="project" value="TreeGrafter"/>
</dbReference>